<protein>
    <recommendedName>
        <fullName evidence="1">diguanylate cyclase</fullName>
        <ecNumber evidence="1">2.7.7.65</ecNumber>
    </recommendedName>
</protein>
<dbReference type="EC" id="2.7.7.65" evidence="1"/>
<dbReference type="Pfam" id="PF00990">
    <property type="entry name" value="GGDEF"/>
    <property type="match status" value="1"/>
</dbReference>
<feature type="transmembrane region" description="Helical" evidence="3">
    <location>
        <begin position="167"/>
        <end position="192"/>
    </location>
</feature>
<dbReference type="PANTHER" id="PTHR45138:SF9">
    <property type="entry name" value="DIGUANYLATE CYCLASE DGCM-RELATED"/>
    <property type="match status" value="1"/>
</dbReference>
<accession>A0ABS9PD59</accession>
<evidence type="ECO:0000313" key="5">
    <source>
        <dbReference type="EMBL" id="MCG6659702.1"/>
    </source>
</evidence>
<dbReference type="NCBIfam" id="TIGR00254">
    <property type="entry name" value="GGDEF"/>
    <property type="match status" value="1"/>
</dbReference>
<keyword evidence="3" id="KW-0812">Transmembrane</keyword>
<dbReference type="InterPro" id="IPR050469">
    <property type="entry name" value="Diguanylate_Cyclase"/>
</dbReference>
<organism evidence="5 6">
    <name type="scientific">Billgrantia campisalis</name>
    <dbReference type="NCBI Taxonomy" id="74661"/>
    <lineage>
        <taxon>Bacteria</taxon>
        <taxon>Pseudomonadati</taxon>
        <taxon>Pseudomonadota</taxon>
        <taxon>Gammaproteobacteria</taxon>
        <taxon>Oceanospirillales</taxon>
        <taxon>Halomonadaceae</taxon>
        <taxon>Billgrantia</taxon>
    </lineage>
</organism>
<comment type="catalytic activity">
    <reaction evidence="2">
        <text>2 GTP = 3',3'-c-di-GMP + 2 diphosphate</text>
        <dbReference type="Rhea" id="RHEA:24898"/>
        <dbReference type="ChEBI" id="CHEBI:33019"/>
        <dbReference type="ChEBI" id="CHEBI:37565"/>
        <dbReference type="ChEBI" id="CHEBI:58805"/>
        <dbReference type="EC" id="2.7.7.65"/>
    </reaction>
</comment>
<feature type="domain" description="GGDEF" evidence="4">
    <location>
        <begin position="285"/>
        <end position="423"/>
    </location>
</feature>
<comment type="caution">
    <text evidence="5">The sequence shown here is derived from an EMBL/GenBank/DDBJ whole genome shotgun (WGS) entry which is preliminary data.</text>
</comment>
<dbReference type="InterPro" id="IPR000160">
    <property type="entry name" value="GGDEF_dom"/>
</dbReference>
<keyword evidence="3" id="KW-0472">Membrane</keyword>
<name>A0ABS9PD59_9GAMM</name>
<proteinExistence type="predicted"/>
<gene>
    <name evidence="5" type="ORF">HOP52_18290</name>
</gene>
<feature type="transmembrane region" description="Helical" evidence="3">
    <location>
        <begin position="20"/>
        <end position="41"/>
    </location>
</feature>
<dbReference type="SUPFAM" id="SSF55073">
    <property type="entry name" value="Nucleotide cyclase"/>
    <property type="match status" value="1"/>
</dbReference>
<reference evidence="5 6" key="1">
    <citation type="submission" date="2020-05" db="EMBL/GenBank/DDBJ databases">
        <title>Comparative genomic analysis of denitrifying bacteria from Halomonas genus.</title>
        <authorList>
            <person name="Wang L."/>
            <person name="Shao Z."/>
        </authorList>
    </citation>
    <scope>NUCLEOTIDE SEQUENCE [LARGE SCALE GENOMIC DNA]</scope>
    <source>
        <strain evidence="5 6">A4</strain>
    </source>
</reference>
<dbReference type="InterPro" id="IPR043128">
    <property type="entry name" value="Rev_trsase/Diguanyl_cyclase"/>
</dbReference>
<sequence>MSPPPPRPTIGGRHSLTAKQAALTLVIALLLSVIAGGIELASDARTMRQEVQSQTRHMLDLVQGTAAEAAFQLNPELAAQVADGLVDGEHVARVVIRDDFERIMAARGQAGEAAAGRLTRALFGDSLHYHRPLTYQLDRSGPADTVGEIELTLSLDSLGQAFIDRSLLIVSLGVLKALAIAALVVAAFHLVITRPLLRVHAAIAASDPQRPGQWPKPQLKGHGNDELGHLVESLDGLLKAFQHGLDQRDRFHQISTRDGLTGIANRRRFDSFLADSWQRAQRSRTPLSVILIDIDNFKDFNDHYGHVSGDDTLRAVASALTDTVTRATDLVARYGGEEFVCVLPETDLEGARRVAGRIREAILALGIPHARSAGRDRVTASLGVASAMPGEDGMTCEQLLESADRQLYHAKRQGRDRIASSHLE</sequence>
<dbReference type="Proteomes" id="UP000814385">
    <property type="component" value="Unassembled WGS sequence"/>
</dbReference>
<dbReference type="RefSeq" id="WP_238978955.1">
    <property type="nucleotide sequence ID" value="NZ_JABFUC010000020.1"/>
</dbReference>
<evidence type="ECO:0000256" key="3">
    <source>
        <dbReference type="SAM" id="Phobius"/>
    </source>
</evidence>
<keyword evidence="3" id="KW-1133">Transmembrane helix</keyword>
<dbReference type="EMBL" id="JABFUC010000020">
    <property type="protein sequence ID" value="MCG6659702.1"/>
    <property type="molecule type" value="Genomic_DNA"/>
</dbReference>
<dbReference type="SMART" id="SM00267">
    <property type="entry name" value="GGDEF"/>
    <property type="match status" value="1"/>
</dbReference>
<evidence type="ECO:0000313" key="6">
    <source>
        <dbReference type="Proteomes" id="UP000814385"/>
    </source>
</evidence>
<evidence type="ECO:0000256" key="2">
    <source>
        <dbReference type="ARBA" id="ARBA00034247"/>
    </source>
</evidence>
<dbReference type="PANTHER" id="PTHR45138">
    <property type="entry name" value="REGULATORY COMPONENTS OF SENSORY TRANSDUCTION SYSTEM"/>
    <property type="match status" value="1"/>
</dbReference>
<dbReference type="CDD" id="cd01949">
    <property type="entry name" value="GGDEF"/>
    <property type="match status" value="1"/>
</dbReference>
<evidence type="ECO:0000256" key="1">
    <source>
        <dbReference type="ARBA" id="ARBA00012528"/>
    </source>
</evidence>
<dbReference type="PROSITE" id="PS50887">
    <property type="entry name" value="GGDEF"/>
    <property type="match status" value="1"/>
</dbReference>
<evidence type="ECO:0000259" key="4">
    <source>
        <dbReference type="PROSITE" id="PS50887"/>
    </source>
</evidence>
<dbReference type="Gene3D" id="3.30.70.270">
    <property type="match status" value="1"/>
</dbReference>
<keyword evidence="6" id="KW-1185">Reference proteome</keyword>
<dbReference type="InterPro" id="IPR029787">
    <property type="entry name" value="Nucleotide_cyclase"/>
</dbReference>